<sequence>YRRNSVNWQNANAPKRGFLGHRTGRSVTYKSEPVLSNAGRIVLASIVELSLTERTYVQTYAASCAFCWALKEG</sequence>
<evidence type="ECO:0000313" key="1">
    <source>
        <dbReference type="EMBL" id="KAL0470006.1"/>
    </source>
</evidence>
<dbReference type="Proteomes" id="UP001451303">
    <property type="component" value="Unassembled WGS sequence"/>
</dbReference>
<proteinExistence type="predicted"/>
<dbReference type="EMBL" id="JAVLET010000005">
    <property type="protein sequence ID" value="KAL0470006.1"/>
    <property type="molecule type" value="Genomic_DNA"/>
</dbReference>
<name>A0ABR3DBE3_NEUIN</name>
<reference evidence="1 2" key="1">
    <citation type="submission" date="2023-09" db="EMBL/GenBank/DDBJ databases">
        <title>Multi-omics analysis of a traditional fermented food reveals byproduct-associated fungal strains for waste-to-food upcycling.</title>
        <authorList>
            <consortium name="Lawrence Berkeley National Laboratory"/>
            <person name="Rekdal V.M."/>
            <person name="Villalobos-Escobedo J.M."/>
            <person name="Rodriguez-Valeron N."/>
            <person name="Garcia M.O."/>
            <person name="Vasquez D.P."/>
            <person name="Damayanti I."/>
            <person name="Sorensen P.M."/>
            <person name="Baidoo E.E."/>
            <person name="De Carvalho A.C."/>
            <person name="Riley R."/>
            <person name="Lipzen A."/>
            <person name="He G."/>
            <person name="Yan M."/>
            <person name="Haridas S."/>
            <person name="Daum C."/>
            <person name="Yoshinaga Y."/>
            <person name="Ng V."/>
            <person name="Grigoriev I.V."/>
            <person name="Munk R."/>
            <person name="Nuraida L."/>
            <person name="Wijaya C.H."/>
            <person name="Morales P.-C."/>
            <person name="Keasling J.D."/>
        </authorList>
    </citation>
    <scope>NUCLEOTIDE SEQUENCE [LARGE SCALE GENOMIC DNA]</scope>
    <source>
        <strain evidence="1 2">FGSC 2613</strain>
    </source>
</reference>
<keyword evidence="2" id="KW-1185">Reference proteome</keyword>
<feature type="non-terminal residue" evidence="1">
    <location>
        <position position="73"/>
    </location>
</feature>
<accession>A0ABR3DBE3</accession>
<gene>
    <name evidence="1" type="ORF">QR685DRAFT_589572</name>
</gene>
<evidence type="ECO:0000313" key="2">
    <source>
        <dbReference type="Proteomes" id="UP001451303"/>
    </source>
</evidence>
<comment type="caution">
    <text evidence="1">The sequence shown here is derived from an EMBL/GenBank/DDBJ whole genome shotgun (WGS) entry which is preliminary data.</text>
</comment>
<protein>
    <submittedName>
        <fullName evidence="1">Uncharacterized protein</fullName>
    </submittedName>
</protein>
<feature type="non-terminal residue" evidence="1">
    <location>
        <position position="1"/>
    </location>
</feature>
<organism evidence="1 2">
    <name type="scientific">Neurospora intermedia</name>
    <dbReference type="NCBI Taxonomy" id="5142"/>
    <lineage>
        <taxon>Eukaryota</taxon>
        <taxon>Fungi</taxon>
        <taxon>Dikarya</taxon>
        <taxon>Ascomycota</taxon>
        <taxon>Pezizomycotina</taxon>
        <taxon>Sordariomycetes</taxon>
        <taxon>Sordariomycetidae</taxon>
        <taxon>Sordariales</taxon>
        <taxon>Sordariaceae</taxon>
        <taxon>Neurospora</taxon>
    </lineage>
</organism>